<gene>
    <name evidence="1" type="ORF">SH1V18_39370</name>
</gene>
<proteinExistence type="predicted"/>
<dbReference type="Pfam" id="PF13416">
    <property type="entry name" value="SBP_bac_8"/>
    <property type="match status" value="1"/>
</dbReference>
<keyword evidence="2" id="KW-1185">Reference proteome</keyword>
<evidence type="ECO:0000313" key="2">
    <source>
        <dbReference type="Proteomes" id="UP001144256"/>
    </source>
</evidence>
<accession>A0A9W6DHD5</accession>
<sequence>MKKMFKQSIMILLVVILVISMVGCGKTDTVEGGSDDIKVAKKIDENINLTGYPIVKEPITLTMTGKQGVTKDWQNTIQLEQIKEQFGLDIKAEPYSNDSWKTQFTLMLSTNELTDIVVNSATPMSEINQYGEQGYFLALNEYLEYMPNLKAKLEEYPEWKAASTAPDGNIYSIGRLSISLIGEIPRIFLNKTWLDNVGMEEPTNLDELYEVLKTFKEKDANGNGDVNDEIPLSYDRDSYWYTDIPLLSAFGLYGFTRDYLLIEEDGTVASGNITDNYKAYLKYMKKLYSEGLIDQEAYIQTKQEFESKASEDRIGLIGCPSAPYVVAKKDNSWDRNWTAIGGLTEKAGQQGVIPLKNKVTDSGVIIVNADTKHPIAIARLIDYLCTDEGIFTGTHGFEGYSYEYKDLEGVQVIDHPLPVPEGYKTMGEYGQQKATIQGAFSLIKRATVGYPEEAVLKLTDERLEEVMEAPDNCGFSYWMLIIERLRRKENIVHKEVVPSLVYTEEEGKRVATLKTDITTYINTAVAQFVTGEVDIDEGWDNYVTSLKQMGLDELIKIEQTAYDRMFK</sequence>
<dbReference type="Gene3D" id="3.40.190.10">
    <property type="entry name" value="Periplasmic binding protein-like II"/>
    <property type="match status" value="2"/>
</dbReference>
<dbReference type="AlphaFoldDB" id="A0A9W6DHD5"/>
<comment type="caution">
    <text evidence="1">The sequence shown here is derived from an EMBL/GenBank/DDBJ whole genome shotgun (WGS) entry which is preliminary data.</text>
</comment>
<organism evidence="1 2">
    <name type="scientific">Vallitalea longa</name>
    <dbReference type="NCBI Taxonomy" id="2936439"/>
    <lineage>
        <taxon>Bacteria</taxon>
        <taxon>Bacillati</taxon>
        <taxon>Bacillota</taxon>
        <taxon>Clostridia</taxon>
        <taxon>Lachnospirales</taxon>
        <taxon>Vallitaleaceae</taxon>
        <taxon>Vallitalea</taxon>
    </lineage>
</organism>
<dbReference type="EMBL" id="BRLB01000017">
    <property type="protein sequence ID" value="GKX31457.1"/>
    <property type="molecule type" value="Genomic_DNA"/>
</dbReference>
<protein>
    <submittedName>
        <fullName evidence="1">Sugar ABC transporter substrate-binding protein</fullName>
    </submittedName>
</protein>
<dbReference type="InterPro" id="IPR006059">
    <property type="entry name" value="SBP"/>
</dbReference>
<dbReference type="Proteomes" id="UP001144256">
    <property type="component" value="Unassembled WGS sequence"/>
</dbReference>
<dbReference type="SUPFAM" id="SSF53850">
    <property type="entry name" value="Periplasmic binding protein-like II"/>
    <property type="match status" value="1"/>
</dbReference>
<evidence type="ECO:0000313" key="1">
    <source>
        <dbReference type="EMBL" id="GKX31457.1"/>
    </source>
</evidence>
<reference evidence="1" key="1">
    <citation type="submission" date="2022-06" db="EMBL/GenBank/DDBJ databases">
        <title>Vallitalea longa sp. nov., an anaerobic bacterium isolated from marine sediment.</title>
        <authorList>
            <person name="Hirano S."/>
            <person name="Terahara T."/>
            <person name="Mori K."/>
            <person name="Hamada M."/>
            <person name="Matsumoto R."/>
            <person name="Kobayashi T."/>
        </authorList>
    </citation>
    <scope>NUCLEOTIDE SEQUENCE</scope>
    <source>
        <strain evidence="1">SH18-1</strain>
    </source>
</reference>
<dbReference type="RefSeq" id="WP_281818538.1">
    <property type="nucleotide sequence ID" value="NZ_BRLB01000017.1"/>
</dbReference>
<name>A0A9W6DHD5_9FIRM</name>
<dbReference type="PROSITE" id="PS51257">
    <property type="entry name" value="PROKAR_LIPOPROTEIN"/>
    <property type="match status" value="1"/>
</dbReference>